<gene>
    <name evidence="3" type="ORF">CQA43_03235</name>
</gene>
<reference evidence="3 4" key="1">
    <citation type="submission" date="2018-04" db="EMBL/GenBank/DDBJ databases">
        <title>Novel Campyloabacter and Helicobacter Species and Strains.</title>
        <authorList>
            <person name="Mannion A.J."/>
            <person name="Shen Z."/>
            <person name="Fox J.G."/>
        </authorList>
    </citation>
    <scope>NUCLEOTIDE SEQUENCE [LARGE SCALE GENOMIC DNA]</scope>
    <source>
        <strain evidence="3 4">MIT 99-5101</strain>
    </source>
</reference>
<feature type="chain" id="PRO_5017827490" description="DUF306 domain-containing protein" evidence="1">
    <location>
        <begin position="22"/>
        <end position="177"/>
    </location>
</feature>
<evidence type="ECO:0000313" key="3">
    <source>
        <dbReference type="EMBL" id="RDU63844.1"/>
    </source>
</evidence>
<protein>
    <recommendedName>
        <fullName evidence="2">DUF306 domain-containing protein</fullName>
    </recommendedName>
</protein>
<dbReference type="PANTHER" id="PTHR35535:SF1">
    <property type="entry name" value="HEAT SHOCK PROTEIN HSLJ"/>
    <property type="match status" value="1"/>
</dbReference>
<accession>A0A3D8IGL3</accession>
<dbReference type="AlphaFoldDB" id="A0A3D8IGL3"/>
<dbReference type="OrthoDB" id="5348860at2"/>
<feature type="signal peptide" evidence="1">
    <location>
        <begin position="1"/>
        <end position="21"/>
    </location>
</feature>
<organism evidence="3 4">
    <name type="scientific">Helicobacter ganmani</name>
    <dbReference type="NCBI Taxonomy" id="60246"/>
    <lineage>
        <taxon>Bacteria</taxon>
        <taxon>Pseudomonadati</taxon>
        <taxon>Campylobacterota</taxon>
        <taxon>Epsilonproteobacteria</taxon>
        <taxon>Campylobacterales</taxon>
        <taxon>Helicobacteraceae</taxon>
        <taxon>Helicobacter</taxon>
    </lineage>
</organism>
<sequence length="177" mass="20295">MRKMQEILKWGLFGMAMSAAAFTFVSCSSSVVTPNDLKFAPCYHQGTKTAKNCEEVDFVTLLESKKEWKIHSYHFKGKTIILEKNVENLPILQFSKNQIYGTFGCNQFFGSYLIQEQSFHLDNVGMTRKMCEPNTMTHEDILVQNFLNASTKILVVEESKGMSKIFFIGKDFYLVLN</sequence>
<name>A0A3D8IGL3_9HELI</name>
<dbReference type="InterPro" id="IPR053147">
    <property type="entry name" value="Hsp_HslJ-like"/>
</dbReference>
<dbReference type="GeneID" id="82535295"/>
<dbReference type="InterPro" id="IPR038670">
    <property type="entry name" value="HslJ-like_sf"/>
</dbReference>
<dbReference type="RefSeq" id="WP_115551168.1">
    <property type="nucleotide sequence ID" value="NZ_CAOOSM010000002.1"/>
</dbReference>
<keyword evidence="4" id="KW-1185">Reference proteome</keyword>
<dbReference type="EMBL" id="NXLS01000002">
    <property type="protein sequence ID" value="RDU63844.1"/>
    <property type="molecule type" value="Genomic_DNA"/>
</dbReference>
<proteinExistence type="predicted"/>
<dbReference type="Proteomes" id="UP000256650">
    <property type="component" value="Unassembled WGS sequence"/>
</dbReference>
<evidence type="ECO:0000313" key="4">
    <source>
        <dbReference type="Proteomes" id="UP000256650"/>
    </source>
</evidence>
<keyword evidence="1" id="KW-0732">Signal</keyword>
<dbReference type="Gene3D" id="2.40.128.270">
    <property type="match status" value="1"/>
</dbReference>
<dbReference type="Pfam" id="PF03724">
    <property type="entry name" value="META"/>
    <property type="match status" value="1"/>
</dbReference>
<dbReference type="InterPro" id="IPR005184">
    <property type="entry name" value="DUF306_Meta_HslJ"/>
</dbReference>
<dbReference type="PROSITE" id="PS51257">
    <property type="entry name" value="PROKAR_LIPOPROTEIN"/>
    <property type="match status" value="1"/>
</dbReference>
<comment type="caution">
    <text evidence="3">The sequence shown here is derived from an EMBL/GenBank/DDBJ whole genome shotgun (WGS) entry which is preliminary data.</text>
</comment>
<evidence type="ECO:0000256" key="1">
    <source>
        <dbReference type="SAM" id="SignalP"/>
    </source>
</evidence>
<evidence type="ECO:0000259" key="2">
    <source>
        <dbReference type="Pfam" id="PF03724"/>
    </source>
</evidence>
<dbReference type="PANTHER" id="PTHR35535">
    <property type="entry name" value="HEAT SHOCK PROTEIN HSLJ"/>
    <property type="match status" value="1"/>
</dbReference>
<feature type="domain" description="DUF306" evidence="2">
    <location>
        <begin position="66"/>
        <end position="148"/>
    </location>
</feature>